<protein>
    <submittedName>
        <fullName evidence="6">Peroxisomal biogenesis factor 11-domain-containing protein</fullName>
    </submittedName>
</protein>
<accession>A0A433D3V0</accession>
<organism evidence="6 7">
    <name type="scientific">Jimgerdemannia flammicorona</name>
    <dbReference type="NCBI Taxonomy" id="994334"/>
    <lineage>
        <taxon>Eukaryota</taxon>
        <taxon>Fungi</taxon>
        <taxon>Fungi incertae sedis</taxon>
        <taxon>Mucoromycota</taxon>
        <taxon>Mucoromycotina</taxon>
        <taxon>Endogonomycetes</taxon>
        <taxon>Endogonales</taxon>
        <taxon>Endogonaceae</taxon>
        <taxon>Jimgerdemannia</taxon>
    </lineage>
</organism>
<evidence type="ECO:0000256" key="5">
    <source>
        <dbReference type="SAM" id="MobiDB-lite"/>
    </source>
</evidence>
<feature type="region of interest" description="Disordered" evidence="5">
    <location>
        <begin position="35"/>
        <end position="57"/>
    </location>
</feature>
<evidence type="ECO:0000256" key="1">
    <source>
        <dbReference type="ARBA" id="ARBA00022593"/>
    </source>
</evidence>
<dbReference type="GO" id="GO:0016559">
    <property type="term" value="P:peroxisome fission"/>
    <property type="evidence" value="ECO:0007669"/>
    <property type="project" value="InterPro"/>
</dbReference>
<dbReference type="Proteomes" id="UP000268093">
    <property type="component" value="Unassembled WGS sequence"/>
</dbReference>
<proteinExistence type="predicted"/>
<keyword evidence="3" id="KW-0576">Peroxisome</keyword>
<dbReference type="EMBL" id="RBNI01007174">
    <property type="protein sequence ID" value="RUP45509.1"/>
    <property type="molecule type" value="Genomic_DNA"/>
</dbReference>
<evidence type="ECO:0000256" key="3">
    <source>
        <dbReference type="ARBA" id="ARBA00023140"/>
    </source>
</evidence>
<dbReference type="OrthoDB" id="411017at2759"/>
<keyword evidence="2" id="KW-0472">Membrane</keyword>
<evidence type="ECO:0000256" key="2">
    <source>
        <dbReference type="ARBA" id="ARBA00023136"/>
    </source>
</evidence>
<keyword evidence="7" id="KW-1185">Reference proteome</keyword>
<dbReference type="GO" id="GO:0005778">
    <property type="term" value="C:peroxisomal membrane"/>
    <property type="evidence" value="ECO:0007669"/>
    <property type="project" value="UniProtKB-SubCell"/>
</dbReference>
<evidence type="ECO:0000313" key="6">
    <source>
        <dbReference type="EMBL" id="RUP45509.1"/>
    </source>
</evidence>
<dbReference type="Pfam" id="PF05648">
    <property type="entry name" value="PEX11"/>
    <property type="match status" value="1"/>
</dbReference>
<dbReference type="PANTHER" id="PTHR12652:SF19">
    <property type="entry name" value="PEROXISOMAL BIOGENESIS FACTOR 11"/>
    <property type="match status" value="1"/>
</dbReference>
<keyword evidence="1" id="KW-0962">Peroxisome biogenesis</keyword>
<comment type="caution">
    <text evidence="6">The sequence shown here is derived from an EMBL/GenBank/DDBJ whole genome shotgun (WGS) entry which is preliminary data.</text>
</comment>
<name>A0A433D3V0_9FUNG</name>
<dbReference type="InterPro" id="IPR008733">
    <property type="entry name" value="PEX11"/>
</dbReference>
<reference evidence="6 7" key="1">
    <citation type="journal article" date="2018" name="New Phytol.">
        <title>Phylogenomics of Endogonaceae and evolution of mycorrhizas within Mucoromycota.</title>
        <authorList>
            <person name="Chang Y."/>
            <person name="Desiro A."/>
            <person name="Na H."/>
            <person name="Sandor L."/>
            <person name="Lipzen A."/>
            <person name="Clum A."/>
            <person name="Barry K."/>
            <person name="Grigoriev I.V."/>
            <person name="Martin F.M."/>
            <person name="Stajich J.E."/>
            <person name="Smith M.E."/>
            <person name="Bonito G."/>
            <person name="Spatafora J.W."/>
        </authorList>
    </citation>
    <scope>NUCLEOTIDE SEQUENCE [LARGE SCALE GENOMIC DNA]</scope>
    <source>
        <strain evidence="6 7">GMNB39</strain>
    </source>
</reference>
<gene>
    <name evidence="6" type="ORF">BC936DRAFT_148073</name>
</gene>
<evidence type="ECO:0000256" key="4">
    <source>
        <dbReference type="ARBA" id="ARBA00046271"/>
    </source>
</evidence>
<dbReference type="PANTHER" id="PTHR12652">
    <property type="entry name" value="PEROXISOMAL BIOGENESIS FACTOR 11"/>
    <property type="match status" value="1"/>
</dbReference>
<sequence>MSDAASTATTTSAHLHLSHKPLAIHSALPTPDLTPLPSPPAVDLTQVTPPPPPSRAHQHLTTLRKFLLVTDGRDKALKLVQYVVKFLLWSYIDGRKKVHPDLHRHLRALASNFSTTRKIIRLGHVVEPYGDLIDLASSKSLPSTASHHERLIHALALIYCAIAFAQDISDDVFCLAKIGVLPKHLAKRAEPISIKLWFATIWLDVHKNLFDTFVLHEKIHRLRRARDDRELKRRTRERDEKDATASYDVVEFDFELEKREQEEEEAMRDKMFWLKLSLVKLLMDGAFCGYDYFECNFSDGFQAVTGLASGLLSSYKLWYKCSHN</sequence>
<evidence type="ECO:0000313" key="7">
    <source>
        <dbReference type="Proteomes" id="UP000268093"/>
    </source>
</evidence>
<dbReference type="AlphaFoldDB" id="A0A433D3V0"/>
<comment type="subcellular location">
    <subcellularLocation>
        <location evidence="4">Peroxisome membrane</location>
    </subcellularLocation>
</comment>